<sequence length="140" mass="16141">MTVPANKLFAPLKAFLKGVPDVHRKYYHQLGLEFIRYYHQTRCLSQGQHDSLTFVSDEWKGLTHVSSMRSHTSVMSSTPITDVKNFVGKSYFQCIKQTEPGHESRLLADSHKKLVQERKSIVPSSRVVYFEARFCVCVFN</sequence>
<dbReference type="GeneID" id="111251386"/>
<organism evidence="1 2">
    <name type="scientific">Varroa destructor</name>
    <name type="common">Honeybee mite</name>
    <dbReference type="NCBI Taxonomy" id="109461"/>
    <lineage>
        <taxon>Eukaryota</taxon>
        <taxon>Metazoa</taxon>
        <taxon>Ecdysozoa</taxon>
        <taxon>Arthropoda</taxon>
        <taxon>Chelicerata</taxon>
        <taxon>Arachnida</taxon>
        <taxon>Acari</taxon>
        <taxon>Parasitiformes</taxon>
        <taxon>Mesostigmata</taxon>
        <taxon>Gamasina</taxon>
        <taxon>Dermanyssoidea</taxon>
        <taxon>Varroidae</taxon>
        <taxon>Varroa</taxon>
    </lineage>
</organism>
<dbReference type="RefSeq" id="XP_022663651.1">
    <property type="nucleotide sequence ID" value="XM_022807916.1"/>
</dbReference>
<dbReference type="EnsemblMetazoa" id="XM_022807926">
    <property type="protein sequence ID" value="XP_022663661"/>
    <property type="gene ID" value="LOC111251386"/>
</dbReference>
<dbReference type="EnsemblMetazoa" id="XM_022807916">
    <property type="protein sequence ID" value="XP_022663651"/>
    <property type="gene ID" value="LOC111251386"/>
</dbReference>
<accession>A0A7M7KCC4</accession>
<reference evidence="1" key="1">
    <citation type="submission" date="2021-01" db="UniProtKB">
        <authorList>
            <consortium name="EnsemblMetazoa"/>
        </authorList>
    </citation>
    <scope>IDENTIFICATION</scope>
</reference>
<dbReference type="AlphaFoldDB" id="A0A7M7KCC4"/>
<name>A0A7M7KCC4_VARDE</name>
<proteinExistence type="predicted"/>
<dbReference type="InParanoid" id="A0A7M7KCC4"/>
<keyword evidence="2" id="KW-1185">Reference proteome</keyword>
<dbReference type="RefSeq" id="XP_022663661.1">
    <property type="nucleotide sequence ID" value="XM_022807926.1"/>
</dbReference>
<evidence type="ECO:0000313" key="1">
    <source>
        <dbReference type="EnsemblMetazoa" id="XP_022663651"/>
    </source>
</evidence>
<evidence type="ECO:0000313" key="2">
    <source>
        <dbReference type="Proteomes" id="UP000594260"/>
    </source>
</evidence>
<protein>
    <submittedName>
        <fullName evidence="1">Uncharacterized protein</fullName>
    </submittedName>
</protein>
<dbReference type="Proteomes" id="UP000594260">
    <property type="component" value="Unplaced"/>
</dbReference>
<dbReference type="KEGG" id="vde:111251386"/>